<evidence type="ECO:0000256" key="2">
    <source>
        <dbReference type="ARBA" id="ARBA00022723"/>
    </source>
</evidence>
<dbReference type="InterPro" id="IPR050669">
    <property type="entry name" value="Hemerythrin"/>
</dbReference>
<dbReference type="InterPro" id="IPR012312">
    <property type="entry name" value="Hemerythrin-like"/>
</dbReference>
<dbReference type="Pfam" id="PF01814">
    <property type="entry name" value="Hemerythrin"/>
    <property type="match status" value="1"/>
</dbReference>
<dbReference type="NCBIfam" id="NF033749">
    <property type="entry name" value="bact_hemeryth"/>
    <property type="match status" value="1"/>
</dbReference>
<evidence type="ECO:0000259" key="4">
    <source>
        <dbReference type="Pfam" id="PF01814"/>
    </source>
</evidence>
<proteinExistence type="inferred from homology"/>
<dbReference type="NCBIfam" id="TIGR02481">
    <property type="entry name" value="hemeryth_dom"/>
    <property type="match status" value="1"/>
</dbReference>
<reference evidence="5" key="1">
    <citation type="submission" date="2023-03" db="EMBL/GenBank/DDBJ databases">
        <title>Selenobaculum gbiensis gen. nov. sp. nov., a new bacterium isolated from the gut microbiota of IBD patient.</title>
        <authorList>
            <person name="Yeo S."/>
            <person name="Park H."/>
            <person name="Huh C.S."/>
        </authorList>
    </citation>
    <scope>NUCLEOTIDE SEQUENCE</scope>
    <source>
        <strain evidence="5">ICN-92133</strain>
    </source>
</reference>
<dbReference type="InterPro" id="IPR035938">
    <property type="entry name" value="Hemerythrin-like_sf"/>
</dbReference>
<sequence>MFDFKFDWDESISVGVEEIDEQHKELFKIARDIEQMVLIRCYGITSEMVIQVLAKLREYTTYHFYFEELFIRQMDPQYLKEHQEKHKKFRNIILSFNNDKLKKSPNEVLVEIGDFLKRWLFEHIVIEDKKVFK</sequence>
<keyword evidence="6" id="KW-1185">Reference proteome</keyword>
<evidence type="ECO:0000313" key="5">
    <source>
        <dbReference type="EMBL" id="WIW69847.1"/>
    </source>
</evidence>
<feature type="domain" description="Hemerythrin-like" evidence="4">
    <location>
        <begin position="15"/>
        <end position="132"/>
    </location>
</feature>
<dbReference type="GO" id="GO:0046872">
    <property type="term" value="F:metal ion binding"/>
    <property type="evidence" value="ECO:0007669"/>
    <property type="project" value="UniProtKB-KW"/>
</dbReference>
<dbReference type="PANTHER" id="PTHR37164:SF1">
    <property type="entry name" value="BACTERIOHEMERYTHRIN"/>
    <property type="match status" value="1"/>
</dbReference>
<evidence type="ECO:0000313" key="6">
    <source>
        <dbReference type="Proteomes" id="UP001243623"/>
    </source>
</evidence>
<evidence type="ECO:0000256" key="1">
    <source>
        <dbReference type="ARBA" id="ARBA00010587"/>
    </source>
</evidence>
<dbReference type="PANTHER" id="PTHR37164">
    <property type="entry name" value="BACTERIOHEMERYTHRIN"/>
    <property type="match status" value="1"/>
</dbReference>
<dbReference type="AlphaFoldDB" id="A0A9Y2AHB2"/>
<protein>
    <submittedName>
        <fullName evidence="5">Bacteriohemerythrin</fullName>
    </submittedName>
</protein>
<keyword evidence="3" id="KW-0408">Iron</keyword>
<name>A0A9Y2AHB2_9FIRM</name>
<dbReference type="Gene3D" id="1.20.120.50">
    <property type="entry name" value="Hemerythrin-like"/>
    <property type="match status" value="1"/>
</dbReference>
<dbReference type="EMBL" id="CP120678">
    <property type="protein sequence ID" value="WIW69847.1"/>
    <property type="molecule type" value="Genomic_DNA"/>
</dbReference>
<organism evidence="5 6">
    <name type="scientific">Selenobaculum gibii</name>
    <dbReference type="NCBI Taxonomy" id="3054208"/>
    <lineage>
        <taxon>Bacteria</taxon>
        <taxon>Bacillati</taxon>
        <taxon>Bacillota</taxon>
        <taxon>Negativicutes</taxon>
        <taxon>Selenomonadales</taxon>
        <taxon>Selenomonadaceae</taxon>
        <taxon>Selenobaculum</taxon>
    </lineage>
</organism>
<comment type="similarity">
    <text evidence="1">Belongs to the hemerythrin family.</text>
</comment>
<dbReference type="InterPro" id="IPR012827">
    <property type="entry name" value="Hemerythrin_metal-bd"/>
</dbReference>
<dbReference type="SUPFAM" id="SSF47188">
    <property type="entry name" value="Hemerythrin-like"/>
    <property type="match status" value="1"/>
</dbReference>
<dbReference type="KEGG" id="sgbi:P3F81_07935"/>
<dbReference type="CDD" id="cd12107">
    <property type="entry name" value="Hemerythrin"/>
    <property type="match status" value="1"/>
</dbReference>
<accession>A0A9Y2AHB2</accession>
<keyword evidence="2" id="KW-0479">Metal-binding</keyword>
<evidence type="ECO:0000256" key="3">
    <source>
        <dbReference type="ARBA" id="ARBA00023004"/>
    </source>
</evidence>
<dbReference type="RefSeq" id="WP_147669836.1">
    <property type="nucleotide sequence ID" value="NZ_CP120678.1"/>
</dbReference>
<gene>
    <name evidence="5" type="ORF">P3F81_07935</name>
</gene>
<dbReference type="Proteomes" id="UP001243623">
    <property type="component" value="Chromosome"/>
</dbReference>